<dbReference type="Proteomes" id="UP001201161">
    <property type="component" value="Unassembled WGS sequence"/>
</dbReference>
<feature type="signal peptide" evidence="3">
    <location>
        <begin position="1"/>
        <end position="41"/>
    </location>
</feature>
<evidence type="ECO:0008006" key="6">
    <source>
        <dbReference type="Google" id="ProtNLM"/>
    </source>
</evidence>
<feature type="transmembrane region" description="Helical" evidence="2">
    <location>
        <begin position="536"/>
        <end position="554"/>
    </location>
</feature>
<evidence type="ECO:0000256" key="2">
    <source>
        <dbReference type="SAM" id="Phobius"/>
    </source>
</evidence>
<feature type="transmembrane region" description="Helical" evidence="2">
    <location>
        <begin position="613"/>
        <end position="634"/>
    </location>
</feature>
<feature type="transmembrane region" description="Helical" evidence="2">
    <location>
        <begin position="575"/>
        <end position="601"/>
    </location>
</feature>
<dbReference type="PANTHER" id="PTHR48174:SF5">
    <property type="entry name" value="VACUOLAR PROTEIN SORTING-ASSOCIATED PROTEIN 62"/>
    <property type="match status" value="1"/>
</dbReference>
<evidence type="ECO:0000313" key="4">
    <source>
        <dbReference type="EMBL" id="MCF6379297.1"/>
    </source>
</evidence>
<keyword evidence="2" id="KW-0812">Transmembrane</keyword>
<feature type="chain" id="PRO_5045915562" description="DUF946 domain-containing protein" evidence="3">
    <location>
        <begin position="42"/>
        <end position="673"/>
    </location>
</feature>
<name>A0ABS9HDN3_9ACTN</name>
<keyword evidence="3" id="KW-0732">Signal</keyword>
<evidence type="ECO:0000256" key="3">
    <source>
        <dbReference type="SAM" id="SignalP"/>
    </source>
</evidence>
<feature type="compositionally biased region" description="Low complexity" evidence="1">
    <location>
        <begin position="645"/>
        <end position="663"/>
    </location>
</feature>
<sequence length="673" mass="71497">MRRTHHVLGSTRATRRRRPLLAALAAVLTVVLSGTAGGAAADEASGAGDDTTSSSAPAAEQELAETYAPVMMLVHQDERCGPGEPYVPSDVDAVFDEPSIALRGPWTSRDFVTAAPSEELLAQGLQGYALDMPGDPLKPGCTYESWVDSVWGKTPTATIYAHVALQSGVEDRLAVQYYFFYPFNDYNNKHEADWERIQVEFPVGTAEEALAAEPDQVIYSQHYGAERAAWDDDKLQVDDDTHPVVYVSAGSHASQFSEGLYLGRSATEGFGCDTTIGPYDETRPAVVTIPTDATDAAEAYPWITYRGHWGEVGPQRFYEGPTGPYMKQAWKKPFTWSASARDHSFSLPGAEVAGSKAGTYFCGLVSSGSDVFRRFSADPWPVLLVLVGLALLVGWAVRRSGWGEAEPLPLVTRRRPAQVVAAALKMLVSRRWVFLLVAAPAAVASVLSSVLTAVNPPVSSWWWSALSGLVLLVLALALAWAQVASARAVVDIDEQRPVTLGSLTRATRARVGALVVTMALWALVLVPLLVTGFLSPVALGLSVAWSLVLPVVQLEGLAGPRALGRSWRLVRHQVLTVLLVLAVSAVLVSALGGVVSTLIFIVSPAPFGVVSGVPQLVLTLVWPVTALLTTYAWANGRAVEDHGAADLAGPGDDGADGPAAAHPESVGGGAPAR</sequence>
<accession>A0ABS9HDN3</accession>
<proteinExistence type="predicted"/>
<comment type="caution">
    <text evidence="4">The sequence shown here is derived from an EMBL/GenBank/DDBJ whole genome shotgun (WGS) entry which is preliminary data.</text>
</comment>
<reference evidence="4 5" key="1">
    <citation type="submission" date="2022-01" db="EMBL/GenBank/DDBJ databases">
        <title>Nocardioides sp. nov., an actinomycete isolated from mining soil.</title>
        <authorList>
            <person name="Liu L."/>
        </authorList>
    </citation>
    <scope>NUCLEOTIDE SEQUENCE [LARGE SCALE GENOMIC DNA]</scope>
    <source>
        <strain evidence="4 5">KLBMP 9356</strain>
    </source>
</reference>
<dbReference type="RefSeq" id="WP_236403985.1">
    <property type="nucleotide sequence ID" value="NZ_JAKJHZ010000010.1"/>
</dbReference>
<feature type="transmembrane region" description="Helical" evidence="2">
    <location>
        <begin position="432"/>
        <end position="454"/>
    </location>
</feature>
<keyword evidence="2" id="KW-1133">Transmembrane helix</keyword>
<protein>
    <recommendedName>
        <fullName evidence="6">DUF946 domain-containing protein</fullName>
    </recommendedName>
</protein>
<feature type="region of interest" description="Disordered" evidence="1">
    <location>
        <begin position="644"/>
        <end position="673"/>
    </location>
</feature>
<dbReference type="EMBL" id="JAKJHZ010000010">
    <property type="protein sequence ID" value="MCF6379297.1"/>
    <property type="molecule type" value="Genomic_DNA"/>
</dbReference>
<keyword evidence="5" id="KW-1185">Reference proteome</keyword>
<feature type="region of interest" description="Disordered" evidence="1">
    <location>
        <begin position="39"/>
        <end position="59"/>
    </location>
</feature>
<gene>
    <name evidence="4" type="ORF">L2K70_16925</name>
</gene>
<feature type="transmembrane region" description="Helical" evidence="2">
    <location>
        <begin position="460"/>
        <end position="490"/>
    </location>
</feature>
<organism evidence="4 5">
    <name type="scientific">Nocardioides potassii</name>
    <dbReference type="NCBI Taxonomy" id="2911371"/>
    <lineage>
        <taxon>Bacteria</taxon>
        <taxon>Bacillati</taxon>
        <taxon>Actinomycetota</taxon>
        <taxon>Actinomycetes</taxon>
        <taxon>Propionibacteriales</taxon>
        <taxon>Nocardioidaceae</taxon>
        <taxon>Nocardioides</taxon>
    </lineage>
</organism>
<feature type="transmembrane region" description="Helical" evidence="2">
    <location>
        <begin position="380"/>
        <end position="397"/>
    </location>
</feature>
<feature type="compositionally biased region" description="Low complexity" evidence="1">
    <location>
        <begin position="39"/>
        <end position="52"/>
    </location>
</feature>
<evidence type="ECO:0000256" key="1">
    <source>
        <dbReference type="SAM" id="MobiDB-lite"/>
    </source>
</evidence>
<feature type="transmembrane region" description="Helical" evidence="2">
    <location>
        <begin position="511"/>
        <end position="530"/>
    </location>
</feature>
<evidence type="ECO:0000313" key="5">
    <source>
        <dbReference type="Proteomes" id="UP001201161"/>
    </source>
</evidence>
<keyword evidence="2" id="KW-0472">Membrane</keyword>
<dbReference type="PANTHER" id="PTHR48174">
    <property type="entry name" value="DUF946 FAMILY PROTEIN"/>
    <property type="match status" value="1"/>
</dbReference>